<dbReference type="PANTHER" id="PTHR20941:SF1">
    <property type="entry name" value="FOLIC ACID SYNTHESIS PROTEIN FOL1"/>
    <property type="match status" value="1"/>
</dbReference>
<dbReference type="RefSeq" id="WP_385876609.1">
    <property type="nucleotide sequence ID" value="NZ_JBHLXE010000052.1"/>
</dbReference>
<evidence type="ECO:0000256" key="3">
    <source>
        <dbReference type="ARBA" id="ARBA00004763"/>
    </source>
</evidence>
<comment type="pathway">
    <text evidence="3 9">Cofactor biosynthesis; tetrahydrofolate biosynthesis; 7,8-dihydrofolate from 2-amino-4-hydroxy-6-hydroxymethyl-7,8-dihydropteridine diphosphate and 4-aminobenzoate: step 1/2.</text>
</comment>
<evidence type="ECO:0000313" key="12">
    <source>
        <dbReference type="Proteomes" id="UP001589758"/>
    </source>
</evidence>
<comment type="similarity">
    <text evidence="9">Belongs to the DHPS family.</text>
</comment>
<keyword evidence="7 9" id="KW-0460">Magnesium</keyword>
<dbReference type="InterPro" id="IPR006390">
    <property type="entry name" value="DHP_synth_dom"/>
</dbReference>
<evidence type="ECO:0000256" key="6">
    <source>
        <dbReference type="ARBA" id="ARBA00022723"/>
    </source>
</evidence>
<protein>
    <recommendedName>
        <fullName evidence="4 9">Dihydropteroate synthase</fullName>
        <shortName evidence="9">DHPS</shortName>
        <ecNumber evidence="4 9">2.5.1.15</ecNumber>
    </recommendedName>
    <alternativeName>
        <fullName evidence="9">Dihydropteroate pyrophosphorylase</fullName>
    </alternativeName>
</protein>
<dbReference type="PROSITE" id="PS50972">
    <property type="entry name" value="PTERIN_BINDING"/>
    <property type="match status" value="1"/>
</dbReference>
<dbReference type="Proteomes" id="UP001589758">
    <property type="component" value="Unassembled WGS sequence"/>
</dbReference>
<dbReference type="Gene3D" id="3.20.20.20">
    <property type="entry name" value="Dihydropteroate synthase-like"/>
    <property type="match status" value="1"/>
</dbReference>
<evidence type="ECO:0000256" key="8">
    <source>
        <dbReference type="ARBA" id="ARBA00022909"/>
    </source>
</evidence>
<evidence type="ECO:0000256" key="7">
    <source>
        <dbReference type="ARBA" id="ARBA00022842"/>
    </source>
</evidence>
<dbReference type="CDD" id="cd00739">
    <property type="entry name" value="DHPS"/>
    <property type="match status" value="1"/>
</dbReference>
<dbReference type="GO" id="GO:0004156">
    <property type="term" value="F:dihydropteroate synthase activity"/>
    <property type="evidence" value="ECO:0007669"/>
    <property type="project" value="UniProtKB-EC"/>
</dbReference>
<accession>A0ABV6C958</accession>
<dbReference type="PROSITE" id="PS00793">
    <property type="entry name" value="DHPS_2"/>
    <property type="match status" value="1"/>
</dbReference>
<comment type="cofactor">
    <cofactor evidence="2 9">
        <name>Mg(2+)</name>
        <dbReference type="ChEBI" id="CHEBI:18420"/>
    </cofactor>
</comment>
<evidence type="ECO:0000256" key="9">
    <source>
        <dbReference type="RuleBase" id="RU361205"/>
    </source>
</evidence>
<comment type="function">
    <text evidence="9">Catalyzes the condensation of para-aminobenzoate (pABA) with 6-hydroxymethyl-7,8-dihydropterin diphosphate (DHPt-PP) to form 7,8-dihydropteroate (H2Pte), the immediate precursor of folate derivatives.</text>
</comment>
<evidence type="ECO:0000259" key="10">
    <source>
        <dbReference type="PROSITE" id="PS50972"/>
    </source>
</evidence>
<keyword evidence="12" id="KW-1185">Reference proteome</keyword>
<dbReference type="PROSITE" id="PS00792">
    <property type="entry name" value="DHPS_1"/>
    <property type="match status" value="1"/>
</dbReference>
<evidence type="ECO:0000313" key="11">
    <source>
        <dbReference type="EMBL" id="MFC0179509.1"/>
    </source>
</evidence>
<keyword evidence="5 9" id="KW-0808">Transferase</keyword>
<keyword evidence="6 9" id="KW-0479">Metal-binding</keyword>
<gene>
    <name evidence="11" type="primary">folP</name>
    <name evidence="11" type="ORF">ACFFIT_05285</name>
</gene>
<comment type="catalytic activity">
    <reaction evidence="1">
        <text>(7,8-dihydropterin-6-yl)methyl diphosphate + 4-aminobenzoate = 7,8-dihydropteroate + diphosphate</text>
        <dbReference type="Rhea" id="RHEA:19949"/>
        <dbReference type="ChEBI" id="CHEBI:17836"/>
        <dbReference type="ChEBI" id="CHEBI:17839"/>
        <dbReference type="ChEBI" id="CHEBI:33019"/>
        <dbReference type="ChEBI" id="CHEBI:72950"/>
        <dbReference type="EC" id="2.5.1.15"/>
    </reaction>
</comment>
<dbReference type="NCBIfam" id="TIGR01496">
    <property type="entry name" value="DHPS"/>
    <property type="match status" value="1"/>
</dbReference>
<evidence type="ECO:0000256" key="4">
    <source>
        <dbReference type="ARBA" id="ARBA00012458"/>
    </source>
</evidence>
<dbReference type="InterPro" id="IPR000489">
    <property type="entry name" value="Pterin-binding_dom"/>
</dbReference>
<evidence type="ECO:0000256" key="2">
    <source>
        <dbReference type="ARBA" id="ARBA00001946"/>
    </source>
</evidence>
<feature type="domain" description="Pterin-binding" evidence="10">
    <location>
        <begin position="21"/>
        <end position="278"/>
    </location>
</feature>
<evidence type="ECO:0000256" key="5">
    <source>
        <dbReference type="ARBA" id="ARBA00022679"/>
    </source>
</evidence>
<dbReference type="PANTHER" id="PTHR20941">
    <property type="entry name" value="FOLATE SYNTHESIS PROTEINS"/>
    <property type="match status" value="1"/>
</dbReference>
<proteinExistence type="inferred from homology"/>
<sequence length="287" mass="31445">MNKTSTYTLSNQRAKLILDSPKVMGILNVTPDSFSDGGKFIGLDKAMFHAEQMIRYGAELIDIGGESTRPGAAEVSLDEELARTIPVIEALRKRFDIWISIDTSKAQVMTAASEAGADLINDVRALQLPGSLQAAVNVNLPVSLMHRQGEPQTMQINPTYSHVTTEVVDFLNQQINVAVNAGIPHENILVDPGFGFGKSDSHNYQLLNEMEALHQLQCPILIGLSRKRMIQYANNTFSHKEDHKNRLFGSIAGALIAAAKGAHILRVHDVKETVEALSVLKTMQSFS</sequence>
<reference evidence="11 12" key="1">
    <citation type="submission" date="2024-09" db="EMBL/GenBank/DDBJ databases">
        <authorList>
            <person name="Sun Q."/>
            <person name="Mori K."/>
        </authorList>
    </citation>
    <scope>NUCLEOTIDE SEQUENCE [LARGE SCALE GENOMIC DNA]</scope>
    <source>
        <strain evidence="11 12">CCM 8545</strain>
    </source>
</reference>
<name>A0ABV6C958_9GAMM</name>
<dbReference type="EMBL" id="JBHLXE010000052">
    <property type="protein sequence ID" value="MFC0179509.1"/>
    <property type="molecule type" value="Genomic_DNA"/>
</dbReference>
<keyword evidence="8 9" id="KW-0289">Folate biosynthesis</keyword>
<evidence type="ECO:0000256" key="1">
    <source>
        <dbReference type="ARBA" id="ARBA00000012"/>
    </source>
</evidence>
<dbReference type="InterPro" id="IPR011005">
    <property type="entry name" value="Dihydropteroate_synth-like_sf"/>
</dbReference>
<comment type="caution">
    <text evidence="11">The sequence shown here is derived from an EMBL/GenBank/DDBJ whole genome shotgun (WGS) entry which is preliminary data.</text>
</comment>
<dbReference type="EC" id="2.5.1.15" evidence="4 9"/>
<organism evidence="11 12">
    <name type="scientific">Thorsellia kenyensis</name>
    <dbReference type="NCBI Taxonomy" id="1549888"/>
    <lineage>
        <taxon>Bacteria</taxon>
        <taxon>Pseudomonadati</taxon>
        <taxon>Pseudomonadota</taxon>
        <taxon>Gammaproteobacteria</taxon>
        <taxon>Enterobacterales</taxon>
        <taxon>Thorselliaceae</taxon>
        <taxon>Thorsellia</taxon>
    </lineage>
</organism>
<dbReference type="Pfam" id="PF00809">
    <property type="entry name" value="Pterin_bind"/>
    <property type="match status" value="1"/>
</dbReference>
<dbReference type="InterPro" id="IPR045031">
    <property type="entry name" value="DHP_synth-like"/>
</dbReference>
<dbReference type="SUPFAM" id="SSF51717">
    <property type="entry name" value="Dihydropteroate synthetase-like"/>
    <property type="match status" value="1"/>
</dbReference>